<dbReference type="PRINTS" id="PR00080">
    <property type="entry name" value="SDRFAMILY"/>
</dbReference>
<dbReference type="Gene3D" id="3.40.50.720">
    <property type="entry name" value="NAD(P)-binding Rossmann-like Domain"/>
    <property type="match status" value="1"/>
</dbReference>
<dbReference type="GO" id="GO:0008206">
    <property type="term" value="P:bile acid metabolic process"/>
    <property type="evidence" value="ECO:0007669"/>
    <property type="project" value="UniProtKB-ARBA"/>
</dbReference>
<dbReference type="PANTHER" id="PTHR48107:SF16">
    <property type="entry name" value="NADPH-DEPENDENT ALDEHYDE REDUCTASE 1, CHLOROPLASTIC"/>
    <property type="match status" value="1"/>
</dbReference>
<comment type="similarity">
    <text evidence="1">Belongs to the short-chain dehydrogenases/reductases (SDR) family.</text>
</comment>
<dbReference type="GO" id="GO:0016614">
    <property type="term" value="F:oxidoreductase activity, acting on CH-OH group of donors"/>
    <property type="evidence" value="ECO:0007669"/>
    <property type="project" value="UniProtKB-ARBA"/>
</dbReference>
<dbReference type="FunFam" id="3.40.50.720:FF:000084">
    <property type="entry name" value="Short-chain dehydrogenase reductase"/>
    <property type="match status" value="1"/>
</dbReference>
<keyword evidence="2" id="KW-0560">Oxidoreductase</keyword>
<evidence type="ECO:0000313" key="4">
    <source>
        <dbReference type="Proteomes" id="UP000019251"/>
    </source>
</evidence>
<proteinExistence type="inferred from homology"/>
<dbReference type="RefSeq" id="WP_036107895.1">
    <property type="nucleotide sequence ID" value="NZ_AODG01000018.1"/>
</dbReference>
<accession>A0A829R4D4</accession>
<evidence type="ECO:0000256" key="2">
    <source>
        <dbReference type="ARBA" id="ARBA00023002"/>
    </source>
</evidence>
<dbReference type="InterPro" id="IPR036291">
    <property type="entry name" value="NAD(P)-bd_dom_sf"/>
</dbReference>
<protein>
    <submittedName>
        <fullName evidence="3">Putative oxidoreductase</fullName>
    </submittedName>
</protein>
<dbReference type="PRINTS" id="PR00081">
    <property type="entry name" value="GDHRDH"/>
</dbReference>
<evidence type="ECO:0000313" key="3">
    <source>
        <dbReference type="EMBL" id="EUJ26216.1"/>
    </source>
</evidence>
<dbReference type="InterPro" id="IPR020904">
    <property type="entry name" value="Sc_DH/Rdtase_CS"/>
</dbReference>
<gene>
    <name evidence="3" type="ORF">LMUR_13469</name>
</gene>
<dbReference type="PROSITE" id="PS00061">
    <property type="entry name" value="ADH_SHORT"/>
    <property type="match status" value="1"/>
</dbReference>
<dbReference type="Proteomes" id="UP000019251">
    <property type="component" value="Unassembled WGS sequence"/>
</dbReference>
<sequence length="295" mass="31914">MVRCQTKKTGNVETQTPKEGYLIDDESKNVHPAPKIVSDDYKPADKLHDKVAIVTGGDSGIGASTALYFAKEGADIVFTYYDEEEDAARMVDLIEAEGRQVVSIKGDVGEESFAEEVVKTTVAKFGKIDILVNVAGEQHVQEHLTDITAAQLDRTFRTNIFSNFYFIKAALPHLTTGASIINTASITAYQGSPALLDYSSTKGAIVSFTRSLSQNQDLLDRKIRVNAVAPGPIWTPLIPATFTEEQLENWGDTVPLGRSGEAYELAPAYVYLASSDSSYVSGQTIHVNGGTVING</sequence>
<dbReference type="PANTHER" id="PTHR48107">
    <property type="entry name" value="NADPH-DEPENDENT ALDEHYDE REDUCTASE-LIKE PROTEIN, CHLOROPLASTIC-RELATED"/>
    <property type="match status" value="1"/>
</dbReference>
<evidence type="ECO:0000256" key="1">
    <source>
        <dbReference type="ARBA" id="ARBA00006484"/>
    </source>
</evidence>
<organism evidence="3 4">
    <name type="scientific">Listeria grayi FSL F6-1183</name>
    <dbReference type="NCBI Taxonomy" id="1265827"/>
    <lineage>
        <taxon>Bacteria</taxon>
        <taxon>Bacillati</taxon>
        <taxon>Bacillota</taxon>
        <taxon>Bacilli</taxon>
        <taxon>Bacillales</taxon>
        <taxon>Listeriaceae</taxon>
        <taxon>Listeria</taxon>
    </lineage>
</organism>
<dbReference type="AlphaFoldDB" id="A0A829R4D4"/>
<name>A0A829R4D4_LISGR</name>
<reference evidence="3 4" key="1">
    <citation type="submission" date="2012-12" db="EMBL/GenBank/DDBJ databases">
        <title>Novel taxa of Listeriaceae from agricultural environments in the United States.</title>
        <authorList>
            <person name="den Bakker H.C."/>
            <person name="Allred A."/>
            <person name="Warchocki S."/>
            <person name="Wright E.M."/>
            <person name="Burrell A."/>
            <person name="Nightingale K.K."/>
            <person name="Kephart D."/>
            <person name="Wiedmann M."/>
        </authorList>
    </citation>
    <scope>NUCLEOTIDE SEQUENCE [LARGE SCALE GENOMIC DNA]</scope>
    <source>
        <strain evidence="3 4">FSL F6-1183</strain>
    </source>
</reference>
<dbReference type="SUPFAM" id="SSF51735">
    <property type="entry name" value="NAD(P)-binding Rossmann-fold domains"/>
    <property type="match status" value="1"/>
</dbReference>
<dbReference type="InterPro" id="IPR002347">
    <property type="entry name" value="SDR_fam"/>
</dbReference>
<dbReference type="EMBL" id="AODG01000018">
    <property type="protein sequence ID" value="EUJ26216.1"/>
    <property type="molecule type" value="Genomic_DNA"/>
</dbReference>
<comment type="caution">
    <text evidence="3">The sequence shown here is derived from an EMBL/GenBank/DDBJ whole genome shotgun (WGS) entry which is preliminary data.</text>
</comment>
<dbReference type="Pfam" id="PF13561">
    <property type="entry name" value="adh_short_C2"/>
    <property type="match status" value="1"/>
</dbReference>